<evidence type="ECO:0000313" key="5">
    <source>
        <dbReference type="EMBL" id="KAF2722790.1"/>
    </source>
</evidence>
<gene>
    <name evidence="5" type="ORF">K431DRAFT_221224</name>
</gene>
<evidence type="ECO:0000259" key="4">
    <source>
        <dbReference type="Pfam" id="PF03328"/>
    </source>
</evidence>
<dbReference type="GO" id="GO:0016832">
    <property type="term" value="F:aldehyde-lyase activity"/>
    <property type="evidence" value="ECO:0007669"/>
    <property type="project" value="TreeGrafter"/>
</dbReference>
<name>A0A9P4US76_9PEZI</name>
<dbReference type="GO" id="GO:0005737">
    <property type="term" value="C:cytoplasm"/>
    <property type="evidence" value="ECO:0007669"/>
    <property type="project" value="TreeGrafter"/>
</dbReference>
<dbReference type="SUPFAM" id="SSF51621">
    <property type="entry name" value="Phosphoenolpyruvate/pyruvate domain"/>
    <property type="match status" value="1"/>
</dbReference>
<dbReference type="PANTHER" id="PTHR30502">
    <property type="entry name" value="2-KETO-3-DEOXY-L-RHAMNONATE ALDOLASE"/>
    <property type="match status" value="1"/>
</dbReference>
<reference evidence="5" key="1">
    <citation type="journal article" date="2020" name="Stud. Mycol.">
        <title>101 Dothideomycetes genomes: a test case for predicting lifestyles and emergence of pathogens.</title>
        <authorList>
            <person name="Haridas S."/>
            <person name="Albert R."/>
            <person name="Binder M."/>
            <person name="Bloem J."/>
            <person name="Labutti K."/>
            <person name="Salamov A."/>
            <person name="Andreopoulos B."/>
            <person name="Baker S."/>
            <person name="Barry K."/>
            <person name="Bills G."/>
            <person name="Bluhm B."/>
            <person name="Cannon C."/>
            <person name="Castanera R."/>
            <person name="Culley D."/>
            <person name="Daum C."/>
            <person name="Ezra D."/>
            <person name="Gonzalez J."/>
            <person name="Henrissat B."/>
            <person name="Kuo A."/>
            <person name="Liang C."/>
            <person name="Lipzen A."/>
            <person name="Lutzoni F."/>
            <person name="Magnuson J."/>
            <person name="Mondo S."/>
            <person name="Nolan M."/>
            <person name="Ohm R."/>
            <person name="Pangilinan J."/>
            <person name="Park H.-J."/>
            <person name="Ramirez L."/>
            <person name="Alfaro M."/>
            <person name="Sun H."/>
            <person name="Tritt A."/>
            <person name="Yoshinaga Y."/>
            <person name="Zwiers L.-H."/>
            <person name="Turgeon B."/>
            <person name="Goodwin S."/>
            <person name="Spatafora J."/>
            <person name="Crous P."/>
            <person name="Grigoriev I."/>
        </authorList>
    </citation>
    <scope>NUCLEOTIDE SEQUENCE</scope>
    <source>
        <strain evidence="5">CBS 116435</strain>
    </source>
</reference>
<comment type="similarity">
    <text evidence="1">Belongs to the HpcH/HpaI aldolase family.</text>
</comment>
<dbReference type="AlphaFoldDB" id="A0A9P4US76"/>
<comment type="caution">
    <text evidence="5">The sequence shown here is derived from an EMBL/GenBank/DDBJ whole genome shotgun (WGS) entry which is preliminary data.</text>
</comment>
<keyword evidence="3" id="KW-0456">Lyase</keyword>
<dbReference type="Pfam" id="PF03328">
    <property type="entry name" value="HpcH_HpaI"/>
    <property type="match status" value="1"/>
</dbReference>
<organism evidence="5 6">
    <name type="scientific">Polychaeton citri CBS 116435</name>
    <dbReference type="NCBI Taxonomy" id="1314669"/>
    <lineage>
        <taxon>Eukaryota</taxon>
        <taxon>Fungi</taxon>
        <taxon>Dikarya</taxon>
        <taxon>Ascomycota</taxon>
        <taxon>Pezizomycotina</taxon>
        <taxon>Dothideomycetes</taxon>
        <taxon>Dothideomycetidae</taxon>
        <taxon>Capnodiales</taxon>
        <taxon>Capnodiaceae</taxon>
        <taxon>Polychaeton</taxon>
    </lineage>
</organism>
<dbReference type="InterPro" id="IPR015813">
    <property type="entry name" value="Pyrv/PenolPyrv_kinase-like_dom"/>
</dbReference>
<dbReference type="InterPro" id="IPR040442">
    <property type="entry name" value="Pyrv_kinase-like_dom_sf"/>
</dbReference>
<evidence type="ECO:0000313" key="6">
    <source>
        <dbReference type="Proteomes" id="UP000799441"/>
    </source>
</evidence>
<evidence type="ECO:0000256" key="1">
    <source>
        <dbReference type="ARBA" id="ARBA00005568"/>
    </source>
</evidence>
<dbReference type="GO" id="GO:0046872">
    <property type="term" value="F:metal ion binding"/>
    <property type="evidence" value="ECO:0007669"/>
    <property type="project" value="UniProtKB-KW"/>
</dbReference>
<evidence type="ECO:0000256" key="3">
    <source>
        <dbReference type="ARBA" id="ARBA00023239"/>
    </source>
</evidence>
<evidence type="ECO:0000256" key="2">
    <source>
        <dbReference type="ARBA" id="ARBA00022723"/>
    </source>
</evidence>
<dbReference type="InterPro" id="IPR005000">
    <property type="entry name" value="Aldolase/citrate-lyase_domain"/>
</dbReference>
<protein>
    <submittedName>
        <fullName evidence="5">Phosphoenolpyruvate/pyruvate domain-containing protein</fullName>
    </submittedName>
</protein>
<dbReference type="InterPro" id="IPR050251">
    <property type="entry name" value="HpcH-HpaI_aldolase"/>
</dbReference>
<feature type="domain" description="HpcH/HpaI aldolase/citrate lyase" evidence="4">
    <location>
        <begin position="39"/>
        <end position="253"/>
    </location>
</feature>
<keyword evidence="2" id="KW-0479">Metal-binding</keyword>
<dbReference type="EMBL" id="MU003780">
    <property type="protein sequence ID" value="KAF2722790.1"/>
    <property type="molecule type" value="Genomic_DNA"/>
</dbReference>
<dbReference type="OrthoDB" id="1621678at2759"/>
<sequence>MQAANRLRNVLQRGGPSFGGWQMLPGTNLSRTICRASPHLDWLVIDTEHGNISDDMMHECVAAVASCGVSPIVRVADSQHWIIKRALDAGAHGIVVPLLHTVDDAKNLVRASKFPPAGTRGFGSPFPMDKFTQRGGERPTSPADYFKQANDATLVIAQIETKSALDNADGIAAIPGIDVLFVGPFDLGNNIGKSPLVAGGYSAILEAAIEKVRVAAQSAGKSSGIYCTSDDEVKRYTAQGFAMLSVSNDVGALAKSFSKSLDSAMKS</sequence>
<dbReference type="Proteomes" id="UP000799441">
    <property type="component" value="Unassembled WGS sequence"/>
</dbReference>
<accession>A0A9P4US76</accession>
<dbReference type="PANTHER" id="PTHR30502:SF0">
    <property type="entry name" value="PHOSPHOENOLPYRUVATE CARBOXYLASE FAMILY PROTEIN"/>
    <property type="match status" value="1"/>
</dbReference>
<keyword evidence="6" id="KW-1185">Reference proteome</keyword>
<proteinExistence type="inferred from homology"/>
<dbReference type="Gene3D" id="3.20.20.60">
    <property type="entry name" value="Phosphoenolpyruvate-binding domains"/>
    <property type="match status" value="1"/>
</dbReference>